<dbReference type="EMBL" id="CP001344">
    <property type="protein sequence ID" value="ACL43933.1"/>
    <property type="molecule type" value="Genomic_DNA"/>
</dbReference>
<dbReference type="Pfam" id="PF00563">
    <property type="entry name" value="EAL"/>
    <property type="match status" value="1"/>
</dbReference>
<dbReference type="InterPro" id="IPR050706">
    <property type="entry name" value="Cyclic-di-GMP_PDE-like"/>
</dbReference>
<dbReference type="PANTHER" id="PTHR33121">
    <property type="entry name" value="CYCLIC DI-GMP PHOSPHODIESTERASE PDEF"/>
    <property type="match status" value="1"/>
</dbReference>
<dbReference type="eggNOG" id="COG5001">
    <property type="taxonomic scope" value="Bacteria"/>
</dbReference>
<dbReference type="GO" id="GO:0071111">
    <property type="term" value="F:cyclic-guanylate-specific phosphodiesterase activity"/>
    <property type="evidence" value="ECO:0007669"/>
    <property type="project" value="InterPro"/>
</dbReference>
<dbReference type="Gene3D" id="3.20.20.450">
    <property type="entry name" value="EAL domain"/>
    <property type="match status" value="1"/>
</dbReference>
<name>B8HQE3_CYAP4</name>
<dbReference type="InterPro" id="IPR001633">
    <property type="entry name" value="EAL_dom"/>
</dbReference>
<dbReference type="AlphaFoldDB" id="B8HQE3"/>
<protein>
    <submittedName>
        <fullName evidence="2">Diguanylate phosphodiesterase</fullName>
    </submittedName>
</protein>
<proteinExistence type="predicted"/>
<sequence length="505" mass="57621">MQLSPVSRYYVRKLLKKSVELIEQQQPLDALTLFDVDQALEDLQNNLDSVVKITELERLIHLHQGLSSQGSHFRNDVVELEAQVFSLLGLSSSTSISQSVKPSNVASDTLQSKQDREGRQLEFYLKTLNRLSQLSQRYLGQHIVCNYWQISRPAAAWLDELEVLRSTEFRWNGVANYIPTAAQLQDLQQWVNRFLRRCNTVLNNFNQMLKQSGLILDFSASGTTLPEAESHSHPLFELPILERLQRALKQEEFQIYYQPIVEVDSLKVVGFEALVRWFHPEQGLIPPIEFIPTAEETGFILELDQWVLRRSCEQLMQWQKEFNNSSLSISVNLSSQHLNKSDLVERVQDVLEATTLNPRCLKLEITEGAIGEQSEIACQILERLQQLNVGLNLDDFGTGYSSLSRLQDFPLNALKIDQAFVQRLGQTREAAEIVRTIIHLAYNMRMEVVAEGVENSEQLDILRSLGCQYVQGYYCYKPLSGQQTAALLSNQPGVFYRKSSIAQAA</sequence>
<dbReference type="FunFam" id="3.20.20.450:FF:000001">
    <property type="entry name" value="Cyclic di-GMP phosphodiesterase yahA"/>
    <property type="match status" value="1"/>
</dbReference>
<dbReference type="STRING" id="395961.Cyan7425_1563"/>
<evidence type="ECO:0000259" key="1">
    <source>
        <dbReference type="PROSITE" id="PS50883"/>
    </source>
</evidence>
<dbReference type="KEGG" id="cyn:Cyan7425_1563"/>
<dbReference type="SUPFAM" id="SSF141868">
    <property type="entry name" value="EAL domain-like"/>
    <property type="match status" value="1"/>
</dbReference>
<dbReference type="SMART" id="SM00052">
    <property type="entry name" value="EAL"/>
    <property type="match status" value="1"/>
</dbReference>
<dbReference type="PROSITE" id="PS50883">
    <property type="entry name" value="EAL"/>
    <property type="match status" value="1"/>
</dbReference>
<feature type="domain" description="EAL" evidence="1">
    <location>
        <begin position="237"/>
        <end position="492"/>
    </location>
</feature>
<dbReference type="CDD" id="cd01948">
    <property type="entry name" value="EAL"/>
    <property type="match status" value="1"/>
</dbReference>
<dbReference type="InterPro" id="IPR035919">
    <property type="entry name" value="EAL_sf"/>
</dbReference>
<evidence type="ECO:0000313" key="2">
    <source>
        <dbReference type="EMBL" id="ACL43933.1"/>
    </source>
</evidence>
<reference evidence="2" key="1">
    <citation type="submission" date="2009-01" db="EMBL/GenBank/DDBJ databases">
        <title>Complete sequence of chromosome Cyanothece sp. PCC 7425.</title>
        <authorList>
            <consortium name="US DOE Joint Genome Institute"/>
            <person name="Lucas S."/>
            <person name="Copeland A."/>
            <person name="Lapidus A."/>
            <person name="Glavina del Rio T."/>
            <person name="Dalin E."/>
            <person name="Tice H."/>
            <person name="Bruce D."/>
            <person name="Goodwin L."/>
            <person name="Pitluck S."/>
            <person name="Sims D."/>
            <person name="Meineke L."/>
            <person name="Brettin T."/>
            <person name="Detter J.C."/>
            <person name="Han C."/>
            <person name="Larimer F."/>
            <person name="Land M."/>
            <person name="Hauser L."/>
            <person name="Kyrpides N."/>
            <person name="Ovchinnikova G."/>
            <person name="Liberton M."/>
            <person name="Stoeckel J."/>
            <person name="Banerjee A."/>
            <person name="Singh A."/>
            <person name="Page L."/>
            <person name="Sato H."/>
            <person name="Zhao L."/>
            <person name="Sherman L."/>
            <person name="Pakrasi H."/>
            <person name="Richardson P."/>
        </authorList>
    </citation>
    <scope>NUCLEOTIDE SEQUENCE</scope>
    <source>
        <strain evidence="2">PCC 7425</strain>
    </source>
</reference>
<organism evidence="2">
    <name type="scientific">Cyanothece sp. (strain PCC 7425 / ATCC 29141)</name>
    <dbReference type="NCBI Taxonomy" id="395961"/>
    <lineage>
        <taxon>Bacteria</taxon>
        <taxon>Bacillati</taxon>
        <taxon>Cyanobacteriota</taxon>
        <taxon>Cyanophyceae</taxon>
        <taxon>Gomontiellales</taxon>
        <taxon>Cyanothecaceae</taxon>
        <taxon>Cyanothece</taxon>
    </lineage>
</organism>
<gene>
    <name evidence="2" type="ordered locus">Cyan7425_1563</name>
</gene>
<dbReference type="HOGENOM" id="CLU_539380_0_0_3"/>
<accession>B8HQE3</accession>
<dbReference type="PANTHER" id="PTHR33121:SF70">
    <property type="entry name" value="SIGNALING PROTEIN YKOW"/>
    <property type="match status" value="1"/>
</dbReference>